<comment type="subcellular location">
    <subcellularLocation>
        <location evidence="2 19">Cell membrane</location>
        <topology evidence="2 19">Multi-pass membrane protein</topology>
    </subcellularLocation>
</comment>
<dbReference type="HAMAP" id="MF_00719">
    <property type="entry name" value="CobS"/>
    <property type="match status" value="1"/>
</dbReference>
<dbReference type="EC" id="2.7.8.26" evidence="5 19"/>
<comment type="pathway">
    <text evidence="3 19">Cofactor biosynthesis; adenosylcobalamin biosynthesis; adenosylcobalamin from cob(II)yrinate a,c-diamide: step 7/7.</text>
</comment>
<dbReference type="PANTHER" id="PTHR34148">
    <property type="entry name" value="ADENOSYLCOBINAMIDE-GDP RIBAZOLETRANSFERASE"/>
    <property type="match status" value="1"/>
</dbReference>
<evidence type="ECO:0000256" key="9">
    <source>
        <dbReference type="ARBA" id="ARBA00022679"/>
    </source>
</evidence>
<evidence type="ECO:0000256" key="14">
    <source>
        <dbReference type="ARBA" id="ARBA00025228"/>
    </source>
</evidence>
<dbReference type="AlphaFoldDB" id="A0A923NMW3"/>
<keyword evidence="10 19" id="KW-0812">Transmembrane</keyword>
<dbReference type="RefSeq" id="WP_187303175.1">
    <property type="nucleotide sequence ID" value="NZ_CBCTQH010000022.1"/>
</dbReference>
<evidence type="ECO:0000313" key="20">
    <source>
        <dbReference type="EMBL" id="MBC6680072.1"/>
    </source>
</evidence>
<proteinExistence type="inferred from homology"/>
<feature type="transmembrane region" description="Helical" evidence="19">
    <location>
        <begin position="63"/>
        <end position="85"/>
    </location>
</feature>
<name>A0A923NMW3_9FIRM</name>
<keyword evidence="11 19" id="KW-0460">Magnesium</keyword>
<evidence type="ECO:0000256" key="4">
    <source>
        <dbReference type="ARBA" id="ARBA00010561"/>
    </source>
</evidence>
<evidence type="ECO:0000256" key="3">
    <source>
        <dbReference type="ARBA" id="ARBA00004663"/>
    </source>
</evidence>
<comment type="caution">
    <text evidence="20">The sequence shown here is derived from an EMBL/GenBank/DDBJ whole genome shotgun (WGS) entry which is preliminary data.</text>
</comment>
<gene>
    <name evidence="19" type="primary">cobS</name>
    <name evidence="20" type="ORF">H9L42_09530</name>
</gene>
<dbReference type="PANTHER" id="PTHR34148:SF1">
    <property type="entry name" value="ADENOSYLCOBINAMIDE-GDP RIBAZOLETRANSFERASE"/>
    <property type="match status" value="1"/>
</dbReference>
<reference evidence="20" key="1">
    <citation type="submission" date="2020-08" db="EMBL/GenBank/DDBJ databases">
        <title>Genome public.</title>
        <authorList>
            <person name="Liu C."/>
            <person name="Sun Q."/>
        </authorList>
    </citation>
    <scope>NUCLEOTIDE SEQUENCE</scope>
    <source>
        <strain evidence="20">BX12</strain>
    </source>
</reference>
<evidence type="ECO:0000256" key="18">
    <source>
        <dbReference type="ARBA" id="ARBA00049504"/>
    </source>
</evidence>
<evidence type="ECO:0000256" key="6">
    <source>
        <dbReference type="ARBA" id="ARBA00015850"/>
    </source>
</evidence>
<feature type="transmembrane region" description="Helical" evidence="19">
    <location>
        <begin position="180"/>
        <end position="204"/>
    </location>
</feature>
<evidence type="ECO:0000256" key="19">
    <source>
        <dbReference type="HAMAP-Rule" id="MF_00719"/>
    </source>
</evidence>
<evidence type="ECO:0000256" key="10">
    <source>
        <dbReference type="ARBA" id="ARBA00022692"/>
    </source>
</evidence>
<keyword evidence="8 19" id="KW-0169">Cobalamin biosynthesis</keyword>
<feature type="transmembrane region" description="Helical" evidence="19">
    <location>
        <begin position="32"/>
        <end position="57"/>
    </location>
</feature>
<evidence type="ECO:0000256" key="11">
    <source>
        <dbReference type="ARBA" id="ARBA00022842"/>
    </source>
</evidence>
<dbReference type="GO" id="GO:0008818">
    <property type="term" value="F:cobalamin 5'-phosphate synthase activity"/>
    <property type="evidence" value="ECO:0007669"/>
    <property type="project" value="UniProtKB-UniRule"/>
</dbReference>
<protein>
    <recommendedName>
        <fullName evidence="6 19">Adenosylcobinamide-GDP ribazoletransferase</fullName>
        <ecNumber evidence="5 19">2.7.8.26</ecNumber>
    </recommendedName>
    <alternativeName>
        <fullName evidence="16 19">Cobalamin synthase</fullName>
    </alternativeName>
    <alternativeName>
        <fullName evidence="15 19">Cobalamin-5'-phosphate synthase</fullName>
    </alternativeName>
</protein>
<feature type="transmembrane region" description="Helical" evidence="19">
    <location>
        <begin position="210"/>
        <end position="236"/>
    </location>
</feature>
<comment type="function">
    <text evidence="14 19">Joins adenosylcobinamide-GDP and alpha-ribazole to generate adenosylcobalamin (Ado-cobalamin). Also synthesizes adenosylcobalamin 5'-phosphate from adenosylcobinamide-GDP and alpha-ribazole 5'-phosphate.</text>
</comment>
<feature type="transmembrane region" description="Helical" evidence="19">
    <location>
        <begin position="138"/>
        <end position="159"/>
    </location>
</feature>
<dbReference type="Pfam" id="PF02654">
    <property type="entry name" value="CobS"/>
    <property type="match status" value="1"/>
</dbReference>
<evidence type="ECO:0000256" key="16">
    <source>
        <dbReference type="ARBA" id="ARBA00032853"/>
    </source>
</evidence>
<evidence type="ECO:0000256" key="8">
    <source>
        <dbReference type="ARBA" id="ARBA00022573"/>
    </source>
</evidence>
<evidence type="ECO:0000313" key="21">
    <source>
        <dbReference type="Proteomes" id="UP000602647"/>
    </source>
</evidence>
<evidence type="ECO:0000256" key="2">
    <source>
        <dbReference type="ARBA" id="ARBA00004651"/>
    </source>
</evidence>
<feature type="transmembrane region" description="Helical" evidence="19">
    <location>
        <begin position="109"/>
        <end position="132"/>
    </location>
</feature>
<evidence type="ECO:0000256" key="1">
    <source>
        <dbReference type="ARBA" id="ARBA00001946"/>
    </source>
</evidence>
<comment type="catalytic activity">
    <reaction evidence="18 19">
        <text>alpha-ribazole 5'-phosphate + adenosylcob(III)inamide-GDP = adenosylcob(III)alamin 5'-phosphate + GMP + H(+)</text>
        <dbReference type="Rhea" id="RHEA:23560"/>
        <dbReference type="ChEBI" id="CHEBI:15378"/>
        <dbReference type="ChEBI" id="CHEBI:57918"/>
        <dbReference type="ChEBI" id="CHEBI:58115"/>
        <dbReference type="ChEBI" id="CHEBI:60487"/>
        <dbReference type="ChEBI" id="CHEBI:60493"/>
        <dbReference type="EC" id="2.7.8.26"/>
    </reaction>
</comment>
<evidence type="ECO:0000256" key="13">
    <source>
        <dbReference type="ARBA" id="ARBA00023136"/>
    </source>
</evidence>
<comment type="cofactor">
    <cofactor evidence="1 19">
        <name>Mg(2+)</name>
        <dbReference type="ChEBI" id="CHEBI:18420"/>
    </cofactor>
</comment>
<dbReference type="GO" id="GO:0005886">
    <property type="term" value="C:plasma membrane"/>
    <property type="evidence" value="ECO:0007669"/>
    <property type="project" value="UniProtKB-SubCell"/>
</dbReference>
<keyword evidence="13 19" id="KW-0472">Membrane</keyword>
<keyword evidence="9 19" id="KW-0808">Transferase</keyword>
<evidence type="ECO:0000256" key="17">
    <source>
        <dbReference type="ARBA" id="ARBA00048623"/>
    </source>
</evidence>
<comment type="catalytic activity">
    <reaction evidence="17 19">
        <text>alpha-ribazole + adenosylcob(III)inamide-GDP = adenosylcob(III)alamin + GMP + H(+)</text>
        <dbReference type="Rhea" id="RHEA:16049"/>
        <dbReference type="ChEBI" id="CHEBI:10329"/>
        <dbReference type="ChEBI" id="CHEBI:15378"/>
        <dbReference type="ChEBI" id="CHEBI:18408"/>
        <dbReference type="ChEBI" id="CHEBI:58115"/>
        <dbReference type="ChEBI" id="CHEBI:60487"/>
        <dbReference type="EC" id="2.7.8.26"/>
    </reaction>
</comment>
<dbReference type="GO" id="GO:0051073">
    <property type="term" value="F:adenosylcobinamide-GDP ribazoletransferase activity"/>
    <property type="evidence" value="ECO:0007669"/>
    <property type="project" value="UniProtKB-UniRule"/>
</dbReference>
<feature type="transmembrane region" description="Helical" evidence="19">
    <location>
        <begin position="248"/>
        <end position="266"/>
    </location>
</feature>
<dbReference type="GO" id="GO:0009236">
    <property type="term" value="P:cobalamin biosynthetic process"/>
    <property type="evidence" value="ECO:0007669"/>
    <property type="project" value="UniProtKB-UniRule"/>
</dbReference>
<accession>A0A923NMW3</accession>
<dbReference type="EMBL" id="JACRYT010000009">
    <property type="protein sequence ID" value="MBC6680072.1"/>
    <property type="molecule type" value="Genomic_DNA"/>
</dbReference>
<sequence length="267" mass="29165">MKTVTGFFMAWGNFCAIPCPCKKWDEKARTHMLVMFPIIGLMMGLLWSALFWAVLFLELPVPVSAALLTAYPFVVSGFIHLDGFMDCNDAILSRRPLEERQRILKDSRVGAFAVITVVLLFMMVFSGMWAIVEEGALWISWCLMGIPVFSRAMSADSVMGRRPLSTSQYEPSFHPQKNRGFRICNGAIWLLAALLLVIAGAFAASRAGEAGAAVFMKSALVMIGAQFAASLLSGIYARKQLGGMSGDIAGFMLVWSELAAVFALAVI</sequence>
<dbReference type="Proteomes" id="UP000602647">
    <property type="component" value="Unassembled WGS sequence"/>
</dbReference>
<keyword evidence="21" id="KW-1185">Reference proteome</keyword>
<keyword evidence="12 19" id="KW-1133">Transmembrane helix</keyword>
<evidence type="ECO:0000256" key="5">
    <source>
        <dbReference type="ARBA" id="ARBA00013200"/>
    </source>
</evidence>
<keyword evidence="7 19" id="KW-1003">Cell membrane</keyword>
<evidence type="ECO:0000256" key="7">
    <source>
        <dbReference type="ARBA" id="ARBA00022475"/>
    </source>
</evidence>
<evidence type="ECO:0000256" key="12">
    <source>
        <dbReference type="ARBA" id="ARBA00022989"/>
    </source>
</evidence>
<organism evidence="20 21">
    <name type="scientific">Zhenpiania hominis</name>
    <dbReference type="NCBI Taxonomy" id="2763644"/>
    <lineage>
        <taxon>Bacteria</taxon>
        <taxon>Bacillati</taxon>
        <taxon>Bacillota</taxon>
        <taxon>Clostridia</taxon>
        <taxon>Peptostreptococcales</taxon>
        <taxon>Anaerovoracaceae</taxon>
        <taxon>Zhenpiania</taxon>
    </lineage>
</organism>
<evidence type="ECO:0000256" key="15">
    <source>
        <dbReference type="ARBA" id="ARBA00032605"/>
    </source>
</evidence>
<dbReference type="InterPro" id="IPR003805">
    <property type="entry name" value="CobS"/>
</dbReference>
<comment type="similarity">
    <text evidence="4 19">Belongs to the CobS family.</text>
</comment>